<dbReference type="GO" id="GO:0005737">
    <property type="term" value="C:cytoplasm"/>
    <property type="evidence" value="ECO:0007669"/>
    <property type="project" value="TreeGrafter"/>
</dbReference>
<dbReference type="RefSeq" id="WP_121249408.1">
    <property type="nucleotide sequence ID" value="NZ_RBIL01000001.1"/>
</dbReference>
<evidence type="ECO:0000313" key="2">
    <source>
        <dbReference type="EMBL" id="RKQ91636.1"/>
    </source>
</evidence>
<sequence>MRGRFTRMGVINLYEYANEVFVFEDGKLVIKGANGVGKSRALELTFPLLLEGNIAEYRVDTSGKQGRPFAWNLSLGDVYTRRVGYVWLETLMPVGEDGETEYVTVGMGASGGQSGGSQTTDSTWFFLLRGARILDPARGVGEVDLAPDGQPLSRRALGGALGPSGRTFTAAMDYRRAVNDALFGFASMDAYQSMVNLLFLLRRPKLAEVLTPEVFDEQLTNSLPELDLTLVKEGADRLDMLERMRERIDGLQADRDAAVAFGEVYERYVLRLGHERATRLLDTERIRESAEQAAAGLRADREQLERDQVRHTEQLVDADARRERLEGQREALLRKLNSPGAQRLNEATAAAQAAEKTYSALNRRVLELREDLDERRAELQRLSADADGAEAQLRAAQAGIDTRAGECGVPPRPWPAALDALTAHVETIERERRHREQLLSRAAQLDAELDRVVDVLERAERHAERLVGALEGKQADALTAAESATAAREEVEDQVRWWAGDLAELSLTADVVEDILAGLDGESALLDLAPIAVAHDAHRERVGADRAAAEHALARIDGELGAAREELARLARGVNGRPDLAAWRDDADGPALWELVDFKDGLTAAQRDGLEAALDASGLLTAVPAADGVRTADGQLLLVAAEPVSGKSLADVLAIDPDALGAALERTDTPTVDIDALRAALASVAIAPKDAGAAAAKRGPVVLGLDGSCAVGPLRAQRDVRPAAWVGATARERGRLARQEQLDGDVVALQAEAERIRQALRALEAKAGRATAEAQALLGKDRGYAAARSRQHTAEAAAEVARDAVRVAEEDVVGARAAARDARLVASSFQREHELPDRAGRQTLAEGLAELRTQLRELGGPAERLTRDRRQHEAVAAKLGGKEQGLVAAEAELELADEERERRAGELEMVKQLEGPELLSVQDELDRTEPALAEVKAALKALADQGAELTKRAAVLDAQVEVVGGRVKAAVAGRDAARAALAVLGAHGLLELPGEPLDAARALVARGAPTDSLTQLSTRVSAQITALREALSPSRGYVVAQEYPGDDRDLIVVTVARSGEHQRVRDLAEQLATELESLKASISEQEQQLMRKWIVDGLADALAVRLAEVREQVERTNRVLARCRTHFGIRVGLQWEIEAEAADALRDTVALLKRGPGMLDADAQAQLGDQLQALIDAERDRGEGTTAEQIARALDYRAWHRFWVQVTRDGGPTRKLTNRLLVAGSGGERAIMLQLPLFAALAGFFDGAALPSPRALVLDEAFEGIDDAHARQMLEVLGELDLDFMMASYKLRPFVPTHRFALINLRRFRSQRVVVGQRSVWTGSQLVADE</sequence>
<dbReference type="OrthoDB" id="8527901at2"/>
<feature type="coiled-coil region" evidence="1">
    <location>
        <begin position="739"/>
        <end position="780"/>
    </location>
</feature>
<dbReference type="Pfam" id="PF13558">
    <property type="entry name" value="SbcC_Walker_B"/>
    <property type="match status" value="1"/>
</dbReference>
<feature type="coiled-coil region" evidence="1">
    <location>
        <begin position="287"/>
        <end position="399"/>
    </location>
</feature>
<dbReference type="Gene3D" id="3.40.50.300">
    <property type="entry name" value="P-loop containing nucleotide triphosphate hydrolases"/>
    <property type="match status" value="1"/>
</dbReference>
<dbReference type="GO" id="GO:0032982">
    <property type="term" value="C:myosin filament"/>
    <property type="evidence" value="ECO:0007669"/>
    <property type="project" value="TreeGrafter"/>
</dbReference>
<dbReference type="Proteomes" id="UP000278962">
    <property type="component" value="Unassembled WGS sequence"/>
</dbReference>
<evidence type="ECO:0000256" key="1">
    <source>
        <dbReference type="SAM" id="Coils"/>
    </source>
</evidence>
<accession>A0A660LB51</accession>
<dbReference type="PANTHER" id="PTHR45615:SF40">
    <property type="entry name" value="MYOSIN HEAVY CHAIN, NON-MUSCLE"/>
    <property type="match status" value="1"/>
</dbReference>
<dbReference type="GO" id="GO:0000146">
    <property type="term" value="F:microfilament motor activity"/>
    <property type="evidence" value="ECO:0007669"/>
    <property type="project" value="TreeGrafter"/>
</dbReference>
<keyword evidence="3" id="KW-1185">Reference proteome</keyword>
<feature type="coiled-coil region" evidence="1">
    <location>
        <begin position="1061"/>
        <end position="1119"/>
    </location>
</feature>
<reference evidence="2 3" key="1">
    <citation type="submission" date="2018-10" db="EMBL/GenBank/DDBJ databases">
        <title>Genomic Encyclopedia of Archaeal and Bacterial Type Strains, Phase II (KMG-II): from individual species to whole genera.</title>
        <authorList>
            <person name="Goeker M."/>
        </authorList>
    </citation>
    <scope>NUCLEOTIDE SEQUENCE [LARGE SCALE GENOMIC DNA]</scope>
    <source>
        <strain evidence="2 3">DSM 14954</strain>
    </source>
</reference>
<feature type="coiled-coil region" evidence="1">
    <location>
        <begin position="428"/>
        <end position="476"/>
    </location>
</feature>
<dbReference type="GO" id="GO:0016460">
    <property type="term" value="C:myosin II complex"/>
    <property type="evidence" value="ECO:0007669"/>
    <property type="project" value="TreeGrafter"/>
</dbReference>
<dbReference type="SUPFAM" id="SSF52540">
    <property type="entry name" value="P-loop containing nucleoside triphosphate hydrolases"/>
    <property type="match status" value="1"/>
</dbReference>
<protein>
    <submittedName>
        <fullName evidence="2">Uncharacterized protein (TIGR02680 family)</fullName>
    </submittedName>
</protein>
<dbReference type="InterPro" id="IPR013496">
    <property type="entry name" value="CHP02680"/>
</dbReference>
<dbReference type="PANTHER" id="PTHR45615">
    <property type="entry name" value="MYOSIN HEAVY CHAIN, NON-MUSCLE"/>
    <property type="match status" value="1"/>
</dbReference>
<organism evidence="2 3">
    <name type="scientific">Solirubrobacter pauli</name>
    <dbReference type="NCBI Taxonomy" id="166793"/>
    <lineage>
        <taxon>Bacteria</taxon>
        <taxon>Bacillati</taxon>
        <taxon>Actinomycetota</taxon>
        <taxon>Thermoleophilia</taxon>
        <taxon>Solirubrobacterales</taxon>
        <taxon>Solirubrobacteraceae</taxon>
        <taxon>Solirubrobacter</taxon>
    </lineage>
</organism>
<dbReference type="InterPro" id="IPR027417">
    <property type="entry name" value="P-loop_NTPase"/>
</dbReference>
<evidence type="ECO:0000313" key="3">
    <source>
        <dbReference type="Proteomes" id="UP000278962"/>
    </source>
</evidence>
<proteinExistence type="predicted"/>
<dbReference type="GO" id="GO:0051015">
    <property type="term" value="F:actin filament binding"/>
    <property type="evidence" value="ECO:0007669"/>
    <property type="project" value="TreeGrafter"/>
</dbReference>
<keyword evidence="1" id="KW-0175">Coiled coil</keyword>
<name>A0A660LB51_9ACTN</name>
<comment type="caution">
    <text evidence="2">The sequence shown here is derived from an EMBL/GenBank/DDBJ whole genome shotgun (WGS) entry which is preliminary data.</text>
</comment>
<gene>
    <name evidence="2" type="ORF">C8N24_1459</name>
</gene>
<dbReference type="EMBL" id="RBIL01000001">
    <property type="protein sequence ID" value="RKQ91636.1"/>
    <property type="molecule type" value="Genomic_DNA"/>
</dbReference>
<dbReference type="NCBIfam" id="TIGR02680">
    <property type="entry name" value="TIGR02680 family protein"/>
    <property type="match status" value="1"/>
</dbReference>